<feature type="coiled-coil region" evidence="1">
    <location>
        <begin position="366"/>
        <end position="407"/>
    </location>
</feature>
<dbReference type="STRING" id="5601.A0A0D2FXT0"/>
<protein>
    <submittedName>
        <fullName evidence="3">Uncharacterized protein</fullName>
    </submittedName>
</protein>
<proteinExistence type="predicted"/>
<evidence type="ECO:0000256" key="2">
    <source>
        <dbReference type="SAM" id="MobiDB-lite"/>
    </source>
</evidence>
<feature type="region of interest" description="Disordered" evidence="2">
    <location>
        <begin position="23"/>
        <end position="57"/>
    </location>
</feature>
<evidence type="ECO:0000256" key="1">
    <source>
        <dbReference type="SAM" id="Coils"/>
    </source>
</evidence>
<feature type="coiled-coil region" evidence="1">
    <location>
        <begin position="197"/>
        <end position="227"/>
    </location>
</feature>
<evidence type="ECO:0000313" key="3">
    <source>
        <dbReference type="EMBL" id="KIW64729.1"/>
    </source>
</evidence>
<organism evidence="3 4">
    <name type="scientific">Phialophora macrospora</name>
    <dbReference type="NCBI Taxonomy" id="1851006"/>
    <lineage>
        <taxon>Eukaryota</taxon>
        <taxon>Fungi</taxon>
        <taxon>Dikarya</taxon>
        <taxon>Ascomycota</taxon>
        <taxon>Pezizomycotina</taxon>
        <taxon>Eurotiomycetes</taxon>
        <taxon>Chaetothyriomycetidae</taxon>
        <taxon>Chaetothyriales</taxon>
        <taxon>Herpotrichiellaceae</taxon>
        <taxon>Phialophora</taxon>
    </lineage>
</organism>
<accession>A0A0D2FXT0</accession>
<dbReference type="HOGENOM" id="CLU_057153_0_0_1"/>
<evidence type="ECO:0000313" key="4">
    <source>
        <dbReference type="Proteomes" id="UP000054266"/>
    </source>
</evidence>
<name>A0A0D2FXT0_9EURO</name>
<reference evidence="3 4" key="1">
    <citation type="submission" date="2015-01" db="EMBL/GenBank/DDBJ databases">
        <title>The Genome Sequence of Capronia semiimmersa CBS27337.</title>
        <authorList>
            <consortium name="The Broad Institute Genomics Platform"/>
            <person name="Cuomo C."/>
            <person name="de Hoog S."/>
            <person name="Gorbushina A."/>
            <person name="Stielow B."/>
            <person name="Teixiera M."/>
            <person name="Abouelleil A."/>
            <person name="Chapman S.B."/>
            <person name="Priest M."/>
            <person name="Young S.K."/>
            <person name="Wortman J."/>
            <person name="Nusbaum C."/>
            <person name="Birren B."/>
        </authorList>
    </citation>
    <scope>NUCLEOTIDE SEQUENCE [LARGE SCALE GENOMIC DNA]</scope>
    <source>
        <strain evidence="3 4">CBS 27337</strain>
    </source>
</reference>
<dbReference type="EMBL" id="KN846961">
    <property type="protein sequence ID" value="KIW64729.1"/>
    <property type="molecule type" value="Genomic_DNA"/>
</dbReference>
<dbReference type="AlphaFoldDB" id="A0A0D2FXT0"/>
<keyword evidence="1" id="KW-0175">Coiled coil</keyword>
<gene>
    <name evidence="3" type="ORF">PV04_09643</name>
</gene>
<sequence length="414" mass="46665">MWSPSQITRTGSSHSVALSIGSMASSTSSQNSMNLHHPASSPDTNYSDRDNDGESILSSYQDEKPQMQSLQQLQPVAFSLDEMPLWNPKKRTLPLNSREHFMVAAKQHHEVHQTLEIQRKRSESVTSDDTHATLAEQEDVHEVEMDLKTPTVARHRVSNEEALGLDAAGPMSYLLHSLLLRVADVERAQPTVMAGDYEILQSRVAELERENQKILKAHNDLLALRNDDLMNLIKVRDLLAEEKREHAAIRKLRDDDLENVLVLREKLAKATWSGKMQIATSQPQDRRSILGGGSITPILPHRISRSDSDDLWQQAKTAAMEQRVLELEKANASLKAAQPAADVKAPEIDQLMSRVENMFEDSLRQRERMATKVQQLRSEKDGLQKEVATLEDRNGELEALVERLKRGVNTRVGH</sequence>
<keyword evidence="4" id="KW-1185">Reference proteome</keyword>
<feature type="compositionally biased region" description="Low complexity" evidence="2">
    <location>
        <begin position="23"/>
        <end position="34"/>
    </location>
</feature>
<dbReference type="Proteomes" id="UP000054266">
    <property type="component" value="Unassembled WGS sequence"/>
</dbReference>